<keyword evidence="3 4" id="KW-0560">Oxidoreductase</keyword>
<dbReference type="GO" id="GO:0004352">
    <property type="term" value="F:glutamate dehydrogenase (NAD+) activity"/>
    <property type="evidence" value="ECO:0007669"/>
    <property type="project" value="TreeGrafter"/>
</dbReference>
<dbReference type="STRING" id="487685.SAMN04488696_1880"/>
<dbReference type="InterPro" id="IPR046346">
    <property type="entry name" value="Aminoacid_DH-like_N_sf"/>
</dbReference>
<dbReference type="PANTHER" id="PTHR11606">
    <property type="entry name" value="GLUTAMATE DEHYDROGENASE"/>
    <property type="match status" value="1"/>
</dbReference>
<evidence type="ECO:0000313" key="11">
    <source>
        <dbReference type="Proteomes" id="UP000198535"/>
    </source>
</evidence>
<evidence type="ECO:0000256" key="6">
    <source>
        <dbReference type="PIRSR" id="PIRSR000185-2"/>
    </source>
</evidence>
<evidence type="ECO:0000256" key="4">
    <source>
        <dbReference type="PIRNR" id="PIRNR000185"/>
    </source>
</evidence>
<dbReference type="PANTHER" id="PTHR11606:SF13">
    <property type="entry name" value="GLUTAMATE DEHYDROGENASE 1, MITOCHONDRIAL"/>
    <property type="match status" value="1"/>
</dbReference>
<dbReference type="Proteomes" id="UP000198535">
    <property type="component" value="Unassembled WGS sequence"/>
</dbReference>
<dbReference type="InterPro" id="IPR036291">
    <property type="entry name" value="NAD(P)-bd_dom_sf"/>
</dbReference>
<feature type="binding site" evidence="6">
    <location>
        <position position="78"/>
    </location>
    <ligand>
        <name>substrate</name>
    </ligand>
</feature>
<accession>A0A1I4SBY3</accession>
<evidence type="ECO:0000256" key="3">
    <source>
        <dbReference type="ARBA" id="ARBA00023002"/>
    </source>
</evidence>
<evidence type="ECO:0000313" key="10">
    <source>
        <dbReference type="EMBL" id="SFM61834.1"/>
    </source>
</evidence>
<keyword evidence="6" id="KW-0520">NAD</keyword>
<dbReference type="GO" id="GO:0000166">
    <property type="term" value="F:nucleotide binding"/>
    <property type="evidence" value="ECO:0007669"/>
    <property type="project" value="UniProtKB-KW"/>
</dbReference>
<evidence type="ECO:0000256" key="5">
    <source>
        <dbReference type="PIRSR" id="PIRSR000185-1"/>
    </source>
</evidence>
<feature type="active site" description="Proton donor" evidence="5">
    <location>
        <position position="114"/>
    </location>
</feature>
<evidence type="ECO:0000256" key="8">
    <source>
        <dbReference type="RuleBase" id="RU004417"/>
    </source>
</evidence>
<feature type="site" description="Important for catalysis" evidence="7">
    <location>
        <position position="154"/>
    </location>
</feature>
<dbReference type="InterPro" id="IPR014362">
    <property type="entry name" value="Glu_DH"/>
</dbReference>
<comment type="subunit">
    <text evidence="2">Homohexamer.</text>
</comment>
<dbReference type="GO" id="GO:0006538">
    <property type="term" value="P:L-glutamate catabolic process"/>
    <property type="evidence" value="ECO:0007669"/>
    <property type="project" value="TreeGrafter"/>
</dbReference>
<dbReference type="PIRSF" id="PIRSF000185">
    <property type="entry name" value="Glu_DH"/>
    <property type="match status" value="1"/>
</dbReference>
<keyword evidence="11" id="KW-1185">Reference proteome</keyword>
<reference evidence="11" key="1">
    <citation type="submission" date="2016-10" db="EMBL/GenBank/DDBJ databases">
        <authorList>
            <person name="Varghese N."/>
            <person name="Submissions S."/>
        </authorList>
    </citation>
    <scope>NUCLEOTIDE SEQUENCE [LARGE SCALE GENOMIC DNA]</scope>
    <source>
        <strain evidence="11">Mob M</strain>
    </source>
</reference>
<evidence type="ECO:0000256" key="2">
    <source>
        <dbReference type="ARBA" id="ARBA00011643"/>
    </source>
</evidence>
<dbReference type="SMART" id="SM00839">
    <property type="entry name" value="ELFV_dehydrog"/>
    <property type="match status" value="1"/>
</dbReference>
<dbReference type="PRINTS" id="PR00082">
    <property type="entry name" value="GLFDHDRGNASE"/>
</dbReference>
<proteinExistence type="inferred from homology"/>
<dbReference type="InterPro" id="IPR006097">
    <property type="entry name" value="Glu/Leu/Phe/Val/Trp_DH_dimer"/>
</dbReference>
<feature type="binding site" evidence="6">
    <location>
        <position position="102"/>
    </location>
    <ligand>
        <name>substrate</name>
    </ligand>
</feature>
<protein>
    <recommendedName>
        <fullName evidence="4">Glutamate dehydrogenase</fullName>
    </recommendedName>
</protein>
<dbReference type="OrthoDB" id="6425at2157"/>
<evidence type="ECO:0000256" key="1">
    <source>
        <dbReference type="ARBA" id="ARBA00006382"/>
    </source>
</evidence>
<evidence type="ECO:0000256" key="7">
    <source>
        <dbReference type="PIRSR" id="PIRSR000185-3"/>
    </source>
</evidence>
<comment type="similarity">
    <text evidence="1 4 8">Belongs to the Glu/Leu/Phe/Val dehydrogenases family.</text>
</comment>
<dbReference type="SUPFAM" id="SSF51735">
    <property type="entry name" value="NAD(P)-binding Rossmann-fold domains"/>
    <property type="match status" value="1"/>
</dbReference>
<dbReference type="InterPro" id="IPR033922">
    <property type="entry name" value="NAD_bind_Glu_DH"/>
</dbReference>
<sequence>MQNNIERIHFDSMNTCNMCMMELENVYETLVLSPEEIDLLDMPKRTFTVHFPVHMDSGETKMFIGHRVQYNDARGPTKGGIRYHPELDLDGLKNLAFLMAIKCALVNIPFGGSKGGIIVDTKKISRGELERITRAYVREVSDIMGPFKDIPAPDAYTDERVMVWILDEFERIRGRHVPAIVTGKPIELGGSQVRRISTALGGVYVLEEALQTIEQEMRSPCVAIQGFGNVGRNAAKILHEKGYRICAISDSSGGIRNVNGIDILKLMEHKEQTGSVLGFPDTTEISNEELLVSDCDILIPAALSKQIGKDNAADIKAKIILELANAPTTLEASRLLAEMGIMVIPDILANAGGVVVSYFEWIQNLNQDYWKEEKVLERLKYTMTTAFANTHNICADEKCSMRKAALQFAVRSILHAERLRGNL</sequence>
<dbReference type="InterPro" id="IPR006096">
    <property type="entry name" value="Glu/Leu/Phe/Val/Trp_DH_C"/>
</dbReference>
<keyword evidence="6" id="KW-0547">Nucleotide-binding</keyword>
<dbReference type="CDD" id="cd01076">
    <property type="entry name" value="NAD_bind_1_Glu_DH"/>
    <property type="match status" value="1"/>
</dbReference>
<feature type="binding site" evidence="6">
    <location>
        <position position="229"/>
    </location>
    <ligand>
        <name>NAD(+)</name>
        <dbReference type="ChEBI" id="CHEBI:57540"/>
    </ligand>
</feature>
<gene>
    <name evidence="10" type="ORF">SAMN04488696_1880</name>
</gene>
<dbReference type="Gene3D" id="3.40.50.10860">
    <property type="entry name" value="Leucine Dehydrogenase, chain A, domain 1"/>
    <property type="match status" value="1"/>
</dbReference>
<dbReference type="Pfam" id="PF00208">
    <property type="entry name" value="ELFV_dehydrog"/>
    <property type="match status" value="1"/>
</dbReference>
<dbReference type="InterPro" id="IPR006095">
    <property type="entry name" value="Glu/Leu/Phe/Val/Trp_DH"/>
</dbReference>
<feature type="binding site" evidence="6">
    <location>
        <position position="198"/>
    </location>
    <ligand>
        <name>NAD(+)</name>
        <dbReference type="ChEBI" id="CHEBI:57540"/>
    </ligand>
</feature>
<evidence type="ECO:0000259" key="9">
    <source>
        <dbReference type="SMART" id="SM00839"/>
    </source>
</evidence>
<dbReference type="Gene3D" id="3.40.50.720">
    <property type="entry name" value="NAD(P)-binding Rossmann-like Domain"/>
    <property type="match status" value="1"/>
</dbReference>
<dbReference type="AlphaFoldDB" id="A0A1I4SBY3"/>
<dbReference type="EMBL" id="FOUJ01000003">
    <property type="protein sequence ID" value="SFM61834.1"/>
    <property type="molecule type" value="Genomic_DNA"/>
</dbReference>
<organism evidence="10 11">
    <name type="scientific">Methanolobus profundi</name>
    <dbReference type="NCBI Taxonomy" id="487685"/>
    <lineage>
        <taxon>Archaea</taxon>
        <taxon>Methanobacteriati</taxon>
        <taxon>Methanobacteriota</taxon>
        <taxon>Stenosarchaea group</taxon>
        <taxon>Methanomicrobia</taxon>
        <taxon>Methanosarcinales</taxon>
        <taxon>Methanosarcinaceae</taxon>
        <taxon>Methanolobus</taxon>
    </lineage>
</organism>
<dbReference type="SUPFAM" id="SSF53223">
    <property type="entry name" value="Aminoacid dehydrogenase-like, N-terminal domain"/>
    <property type="match status" value="1"/>
</dbReference>
<feature type="binding site" evidence="6">
    <location>
        <position position="357"/>
    </location>
    <ligand>
        <name>substrate</name>
    </ligand>
</feature>
<dbReference type="RefSeq" id="WP_091936258.1">
    <property type="nucleotide sequence ID" value="NZ_FOUJ01000003.1"/>
</dbReference>
<name>A0A1I4SBY3_9EURY</name>
<feature type="domain" description="Glutamate/phenylalanine/leucine/valine/L-tryptophan dehydrogenase C-terminal" evidence="9">
    <location>
        <begin position="191"/>
        <end position="421"/>
    </location>
</feature>
<dbReference type="Pfam" id="PF02812">
    <property type="entry name" value="ELFV_dehydrog_N"/>
    <property type="match status" value="1"/>
</dbReference>